<dbReference type="EMBL" id="LJCQ01000327">
    <property type="protein sequence ID" value="KPV46009.1"/>
    <property type="molecule type" value="Genomic_DNA"/>
</dbReference>
<evidence type="ECO:0000313" key="6">
    <source>
        <dbReference type="Proteomes" id="UP000050515"/>
    </source>
</evidence>
<proteinExistence type="predicted"/>
<dbReference type="InterPro" id="IPR050237">
    <property type="entry name" value="ATP-dep_AMP-bd_enzyme"/>
</dbReference>
<protein>
    <submittedName>
        <fullName evidence="3">Long-chain fatty acid--CoA ligase</fullName>
    </submittedName>
</protein>
<keyword evidence="3" id="KW-0436">Ligase</keyword>
<dbReference type="InterPro" id="IPR042099">
    <property type="entry name" value="ANL_N_sf"/>
</dbReference>
<dbReference type="AlphaFoldDB" id="A0A0P9D967"/>
<dbReference type="InterPro" id="IPR045851">
    <property type="entry name" value="AMP-bd_C_sf"/>
</dbReference>
<reference evidence="3 6" key="1">
    <citation type="submission" date="2015-09" db="EMBL/GenBank/DDBJ databases">
        <title>Draft genome sequence of Acidiplasma aeolicum DSM 18409.</title>
        <authorList>
            <person name="Hemp J."/>
        </authorList>
    </citation>
    <scope>NUCLEOTIDE SEQUENCE [LARGE SCALE GENOMIC DNA]</scope>
    <source>
        <strain evidence="3 6">V</strain>
    </source>
</reference>
<dbReference type="GeneID" id="84221588"/>
<dbReference type="PROSITE" id="PS00455">
    <property type="entry name" value="AMP_BINDING"/>
    <property type="match status" value="1"/>
</dbReference>
<accession>A0A0P9D967</accession>
<dbReference type="RefSeq" id="WP_048100971.1">
    <property type="nucleotide sequence ID" value="NZ_JBBYJF010000008.1"/>
</dbReference>
<name>A0A0P9D967_9ARCH</name>
<dbReference type="Proteomes" id="UP000050320">
    <property type="component" value="Unassembled WGS sequence"/>
</dbReference>
<dbReference type="Gene3D" id="3.30.300.30">
    <property type="match status" value="1"/>
</dbReference>
<feature type="domain" description="AMP-binding enzyme C-terminal" evidence="2">
    <location>
        <begin position="439"/>
        <end position="514"/>
    </location>
</feature>
<dbReference type="PANTHER" id="PTHR43767:SF11">
    <property type="entry name" value="MEDIUM-CHAIN-FATTY-ACID--COA LIGASE"/>
    <property type="match status" value="1"/>
</dbReference>
<gene>
    <name evidence="4" type="ORF">AOG54_00660</name>
    <name evidence="3" type="ORF">SE19_07400</name>
</gene>
<dbReference type="PANTHER" id="PTHR43767">
    <property type="entry name" value="LONG-CHAIN-FATTY-ACID--COA LIGASE"/>
    <property type="match status" value="1"/>
</dbReference>
<dbReference type="InterPro" id="IPR020845">
    <property type="entry name" value="AMP-binding_CS"/>
</dbReference>
<evidence type="ECO:0000259" key="1">
    <source>
        <dbReference type="Pfam" id="PF00501"/>
    </source>
</evidence>
<keyword evidence="5" id="KW-1185">Reference proteome</keyword>
<dbReference type="NCBIfam" id="NF004837">
    <property type="entry name" value="PRK06187.1"/>
    <property type="match status" value="1"/>
</dbReference>
<evidence type="ECO:0000313" key="3">
    <source>
        <dbReference type="EMBL" id="KPV46009.1"/>
    </source>
</evidence>
<dbReference type="Pfam" id="PF00501">
    <property type="entry name" value="AMP-binding"/>
    <property type="match status" value="1"/>
</dbReference>
<organism evidence="3 6">
    <name type="scientific">Acidiplasma aeolicum</name>
    <dbReference type="NCBI Taxonomy" id="507754"/>
    <lineage>
        <taxon>Archaea</taxon>
        <taxon>Methanobacteriati</taxon>
        <taxon>Thermoplasmatota</taxon>
        <taxon>Thermoplasmata</taxon>
        <taxon>Thermoplasmatales</taxon>
        <taxon>Ferroplasmaceae</taxon>
        <taxon>Acidiplasma</taxon>
    </lineage>
</organism>
<dbReference type="PATRIC" id="fig|507754.4.peg.314"/>
<dbReference type="Proteomes" id="UP000050515">
    <property type="component" value="Unassembled WGS sequence"/>
</dbReference>
<evidence type="ECO:0000313" key="4">
    <source>
        <dbReference type="EMBL" id="KQB34771.1"/>
    </source>
</evidence>
<dbReference type="SUPFAM" id="SSF56801">
    <property type="entry name" value="Acetyl-CoA synthetase-like"/>
    <property type="match status" value="1"/>
</dbReference>
<dbReference type="OrthoDB" id="35688at2157"/>
<evidence type="ECO:0000259" key="2">
    <source>
        <dbReference type="Pfam" id="PF13193"/>
    </source>
</evidence>
<evidence type="ECO:0000313" key="5">
    <source>
        <dbReference type="Proteomes" id="UP000050320"/>
    </source>
</evidence>
<sequence length="525" mass="59837">MNNYRLTINGLLEASVMSNKNQEIIYRDRELTYEEFYNNVKRLAGNLLRLGVKNGDRIGIIDFDTINYMYAYYAVPMIGATLHMVNIRYPPEILFYTIQNSEDKYIIVNSAFMPLIMQYKDLFSFVSLFIIYSENGHEKYNMDNYVFMDDLLKENDEKIDEPDENSIATLFYTSGTTGLPKGVYYTHKQLILHSISSLAALSDDPINFRRTDTILPLVPMFHVHAWGIPYFAILKGMRYIVPGKYDWPNILNAMEKYNVNVSAMVPSILYLLLSEKNGPSIMGKLHLKTIIGGAAITSGLADLAEKSGMTIISGYGMSETGPIITLATYNSIIENSDEETKKAVRRKTGIPIPMVRLRVVSGNHDVEKNENEIGEIILKAPWLTSGYFKDDEKTKKLWQDGWLHTGDLAVMDKYGYIKIVDRESDAIKSGGEFIPSVILEDLISTVPGVDEVAVVAYRDQKWGERPAAFIKGSADEETIRKKLNEYVDTGRIAKFWMPDRYYFVENFEKTGTGKIDKKILRERVK</sequence>
<dbReference type="InterPro" id="IPR025110">
    <property type="entry name" value="AMP-bd_C"/>
</dbReference>
<comment type="caution">
    <text evidence="3">The sequence shown here is derived from an EMBL/GenBank/DDBJ whole genome shotgun (WGS) entry which is preliminary data.</text>
</comment>
<dbReference type="GO" id="GO:0016877">
    <property type="term" value="F:ligase activity, forming carbon-sulfur bonds"/>
    <property type="evidence" value="ECO:0007669"/>
    <property type="project" value="UniProtKB-ARBA"/>
</dbReference>
<dbReference type="EMBL" id="LKBG01000220">
    <property type="protein sequence ID" value="KQB34771.1"/>
    <property type="molecule type" value="Genomic_DNA"/>
</dbReference>
<dbReference type="Gene3D" id="3.40.50.12780">
    <property type="entry name" value="N-terminal domain of ligase-like"/>
    <property type="match status" value="1"/>
</dbReference>
<dbReference type="Pfam" id="PF13193">
    <property type="entry name" value="AMP-binding_C"/>
    <property type="match status" value="1"/>
</dbReference>
<reference evidence="4 5" key="2">
    <citation type="submission" date="2015-09" db="EMBL/GenBank/DDBJ databases">
        <title>Heavy metals and arsenic resistance mechanisms in polyextremophilic archaea of the family Ferroplasmaceae.</title>
        <authorList>
            <person name="Bulaev A.G."/>
            <person name="Kanygina A.V."/>
        </authorList>
    </citation>
    <scope>NUCLEOTIDE SEQUENCE [LARGE SCALE GENOMIC DNA]</scope>
    <source>
        <strain evidence="4 5">VT</strain>
    </source>
</reference>
<dbReference type="InterPro" id="IPR000873">
    <property type="entry name" value="AMP-dep_synth/lig_dom"/>
</dbReference>
<feature type="domain" description="AMP-dependent synthetase/ligase" evidence="1">
    <location>
        <begin position="19"/>
        <end position="388"/>
    </location>
</feature>